<evidence type="ECO:0000313" key="6">
    <source>
        <dbReference type="Proteomes" id="UP000816034"/>
    </source>
</evidence>
<evidence type="ECO:0000256" key="4">
    <source>
        <dbReference type="ARBA" id="ARBA00022490"/>
    </source>
</evidence>
<dbReference type="Pfam" id="PF02115">
    <property type="entry name" value="Rho_GDI"/>
    <property type="match status" value="1"/>
</dbReference>
<proteinExistence type="inferred from homology"/>
<dbReference type="AlphaFoldDB" id="A0AA88GSA9"/>
<gene>
    <name evidence="5" type="ORF">C9374_004527</name>
</gene>
<dbReference type="PANTHER" id="PTHR10980:SF3">
    <property type="entry name" value="LD16419P"/>
    <property type="match status" value="1"/>
</dbReference>
<keyword evidence="6" id="KW-1185">Reference proteome</keyword>
<dbReference type="GO" id="GO:0005096">
    <property type="term" value="F:GTPase activator activity"/>
    <property type="evidence" value="ECO:0007669"/>
    <property type="project" value="UniProtKB-KW"/>
</dbReference>
<dbReference type="Gene3D" id="2.70.50.30">
    <property type="entry name" value="Coagulation Factor XIII, subunit A, domain 1"/>
    <property type="match status" value="1"/>
</dbReference>
<dbReference type="RefSeq" id="XP_044548869.1">
    <property type="nucleotide sequence ID" value="XM_044694176.1"/>
</dbReference>
<dbReference type="GO" id="GO:0005829">
    <property type="term" value="C:cytosol"/>
    <property type="evidence" value="ECO:0007669"/>
    <property type="project" value="TreeGrafter"/>
</dbReference>
<sequence>MSGGHHESINEILQKDTEDESLRKYKEQLLGAAVKGVPKTDDPRRVVVETFGLKFPDGDHPDIIREVETPEKVAKLEHEPINIKEGVKYQFVVTYRVQHDIVPALHFVNTIKKTMVTVDQQNTMMGSYAPRVEPYTYKSQPQYAPSGMLARGSFKANTKFVDDDGNTHLEMNYNLVIKKDWTE</sequence>
<dbReference type="InterPro" id="IPR024792">
    <property type="entry name" value="RhoGDI_dom_sf"/>
</dbReference>
<evidence type="ECO:0000256" key="1">
    <source>
        <dbReference type="ARBA" id="ARBA00004496"/>
    </source>
</evidence>
<dbReference type="GO" id="GO:0005094">
    <property type="term" value="F:Rho GDP-dissociation inhibitor activity"/>
    <property type="evidence" value="ECO:0007669"/>
    <property type="project" value="InterPro"/>
</dbReference>
<protein>
    <recommendedName>
        <fullName evidence="7">Rho GDP-dissociation inhibitor</fullName>
    </recommendedName>
</protein>
<dbReference type="GO" id="GO:0016020">
    <property type="term" value="C:membrane"/>
    <property type="evidence" value="ECO:0007669"/>
    <property type="project" value="TreeGrafter"/>
</dbReference>
<dbReference type="GO" id="GO:0007266">
    <property type="term" value="P:Rho protein signal transduction"/>
    <property type="evidence" value="ECO:0007669"/>
    <property type="project" value="InterPro"/>
</dbReference>
<evidence type="ECO:0008006" key="7">
    <source>
        <dbReference type="Google" id="ProtNLM"/>
    </source>
</evidence>
<dbReference type="PANTHER" id="PTHR10980">
    <property type="entry name" value="RHO GDP-DISSOCIATION INHIBITOR"/>
    <property type="match status" value="1"/>
</dbReference>
<dbReference type="SUPFAM" id="SSF81296">
    <property type="entry name" value="E set domains"/>
    <property type="match status" value="1"/>
</dbReference>
<dbReference type="InterPro" id="IPR014756">
    <property type="entry name" value="Ig_E-set"/>
</dbReference>
<keyword evidence="4" id="KW-0963">Cytoplasm</keyword>
<organism evidence="5 6">
    <name type="scientific">Naegleria lovaniensis</name>
    <name type="common">Amoeba</name>
    <dbReference type="NCBI Taxonomy" id="51637"/>
    <lineage>
        <taxon>Eukaryota</taxon>
        <taxon>Discoba</taxon>
        <taxon>Heterolobosea</taxon>
        <taxon>Tetramitia</taxon>
        <taxon>Eutetramitia</taxon>
        <taxon>Vahlkampfiidae</taxon>
        <taxon>Naegleria</taxon>
    </lineage>
</organism>
<dbReference type="Proteomes" id="UP000816034">
    <property type="component" value="Unassembled WGS sequence"/>
</dbReference>
<accession>A0AA88GSA9</accession>
<comment type="similarity">
    <text evidence="2">Belongs to the Rho GDI family.</text>
</comment>
<comment type="caution">
    <text evidence="5">The sequence shown here is derived from an EMBL/GenBank/DDBJ whole genome shotgun (WGS) entry which is preliminary data.</text>
</comment>
<dbReference type="FunFam" id="2.70.50.30:FF:000004">
    <property type="entry name" value="Rho GDP-dissociation inhibitor 1"/>
    <property type="match status" value="1"/>
</dbReference>
<dbReference type="InterPro" id="IPR000406">
    <property type="entry name" value="Rho_GDI"/>
</dbReference>
<reference evidence="5 6" key="1">
    <citation type="journal article" date="2018" name="BMC Genomics">
        <title>The genome of Naegleria lovaniensis, the basis for a comparative approach to unravel pathogenicity factors of the human pathogenic amoeba N. fowleri.</title>
        <authorList>
            <person name="Liechti N."/>
            <person name="Schurch N."/>
            <person name="Bruggmann R."/>
            <person name="Wittwer M."/>
        </authorList>
    </citation>
    <scope>NUCLEOTIDE SEQUENCE [LARGE SCALE GENOMIC DNA]</scope>
    <source>
        <strain evidence="5 6">ATCC 30569</strain>
    </source>
</reference>
<keyword evidence="3" id="KW-0343">GTPase activation</keyword>
<dbReference type="GeneID" id="68096982"/>
<name>A0AA88GSA9_NAELO</name>
<evidence type="ECO:0000256" key="3">
    <source>
        <dbReference type="ARBA" id="ARBA00022468"/>
    </source>
</evidence>
<evidence type="ECO:0000313" key="5">
    <source>
        <dbReference type="EMBL" id="KAG2383190.1"/>
    </source>
</evidence>
<evidence type="ECO:0000256" key="2">
    <source>
        <dbReference type="ARBA" id="ARBA00009758"/>
    </source>
</evidence>
<comment type="subcellular location">
    <subcellularLocation>
        <location evidence="1">Cytoplasm</location>
    </subcellularLocation>
</comment>
<dbReference type="EMBL" id="PYSW02000021">
    <property type="protein sequence ID" value="KAG2383190.1"/>
    <property type="molecule type" value="Genomic_DNA"/>
</dbReference>